<reference evidence="3 4" key="2">
    <citation type="submission" date="2019-01" db="EMBL/GenBank/DDBJ databases">
        <title>The decoding of complex shrimp genome reveals the adaptation for benthos swimmer, frequently molting mechanism and breeding impact on genome.</title>
        <authorList>
            <person name="Sun Y."/>
            <person name="Gao Y."/>
            <person name="Yu Y."/>
        </authorList>
    </citation>
    <scope>NUCLEOTIDE SEQUENCE [LARGE SCALE GENOMIC DNA]</scope>
    <source>
        <tissue evidence="3">Muscle</tissue>
    </source>
</reference>
<comment type="caution">
    <text evidence="3">The sequence shown here is derived from an EMBL/GenBank/DDBJ whole genome shotgun (WGS) entry which is preliminary data.</text>
</comment>
<keyword evidence="4" id="KW-1185">Reference proteome</keyword>
<feature type="transmembrane region" description="Helical" evidence="2">
    <location>
        <begin position="866"/>
        <end position="887"/>
    </location>
</feature>
<feature type="transmembrane region" description="Helical" evidence="2">
    <location>
        <begin position="908"/>
        <end position="941"/>
    </location>
</feature>
<accession>A0A3R7PM36</accession>
<proteinExistence type="predicted"/>
<feature type="transmembrane region" description="Helical" evidence="2">
    <location>
        <begin position="764"/>
        <end position="789"/>
    </location>
</feature>
<feature type="transmembrane region" description="Helical" evidence="2">
    <location>
        <begin position="627"/>
        <end position="650"/>
    </location>
</feature>
<dbReference type="Proteomes" id="UP000283509">
    <property type="component" value="Unassembled WGS sequence"/>
</dbReference>
<feature type="transmembrane region" description="Helical" evidence="2">
    <location>
        <begin position="285"/>
        <end position="311"/>
    </location>
</feature>
<evidence type="ECO:0000256" key="1">
    <source>
        <dbReference type="SAM" id="MobiDB-lite"/>
    </source>
</evidence>
<organism evidence="3 4">
    <name type="scientific">Penaeus vannamei</name>
    <name type="common">Whiteleg shrimp</name>
    <name type="synonym">Litopenaeus vannamei</name>
    <dbReference type="NCBI Taxonomy" id="6689"/>
    <lineage>
        <taxon>Eukaryota</taxon>
        <taxon>Metazoa</taxon>
        <taxon>Ecdysozoa</taxon>
        <taxon>Arthropoda</taxon>
        <taxon>Crustacea</taxon>
        <taxon>Multicrustacea</taxon>
        <taxon>Malacostraca</taxon>
        <taxon>Eumalacostraca</taxon>
        <taxon>Eucarida</taxon>
        <taxon>Decapoda</taxon>
        <taxon>Dendrobranchiata</taxon>
        <taxon>Penaeoidea</taxon>
        <taxon>Penaeidae</taxon>
        <taxon>Penaeus</taxon>
    </lineage>
</organism>
<protein>
    <submittedName>
        <fullName evidence="3">Uncharacterized protein</fullName>
    </submittedName>
</protein>
<feature type="transmembrane region" description="Helical" evidence="2">
    <location>
        <begin position="518"/>
        <end position="540"/>
    </location>
</feature>
<feature type="transmembrane region" description="Helical" evidence="2">
    <location>
        <begin position="375"/>
        <end position="395"/>
    </location>
</feature>
<feature type="transmembrane region" description="Helical" evidence="2">
    <location>
        <begin position="484"/>
        <end position="506"/>
    </location>
</feature>
<feature type="transmembrane region" description="Helical" evidence="2">
    <location>
        <begin position="593"/>
        <end position="615"/>
    </location>
</feature>
<keyword evidence="2" id="KW-0472">Membrane</keyword>
<evidence type="ECO:0000256" key="2">
    <source>
        <dbReference type="SAM" id="Phobius"/>
    </source>
</evidence>
<feature type="transmembrane region" description="Helical" evidence="2">
    <location>
        <begin position="416"/>
        <end position="436"/>
    </location>
</feature>
<dbReference type="AlphaFoldDB" id="A0A3R7PM36"/>
<evidence type="ECO:0000313" key="3">
    <source>
        <dbReference type="EMBL" id="ROT70940.1"/>
    </source>
</evidence>
<dbReference type="EMBL" id="QCYY01002368">
    <property type="protein sequence ID" value="ROT70940.1"/>
    <property type="molecule type" value="Genomic_DNA"/>
</dbReference>
<evidence type="ECO:0000313" key="4">
    <source>
        <dbReference type="Proteomes" id="UP000283509"/>
    </source>
</evidence>
<feature type="transmembrane region" description="Helical" evidence="2">
    <location>
        <begin position="323"/>
        <end position="347"/>
    </location>
</feature>
<feature type="region of interest" description="Disordered" evidence="1">
    <location>
        <begin position="1002"/>
        <end position="1035"/>
    </location>
</feature>
<feature type="transmembrane region" description="Helical" evidence="2">
    <location>
        <begin position="801"/>
        <end position="820"/>
    </location>
</feature>
<name>A0A3R7PM36_PENVA</name>
<feature type="compositionally biased region" description="Basic and acidic residues" evidence="1">
    <location>
        <begin position="1002"/>
        <end position="1022"/>
    </location>
</feature>
<feature type="transmembrane region" description="Helical" evidence="2">
    <location>
        <begin position="125"/>
        <end position="146"/>
    </location>
</feature>
<feature type="transmembrane region" description="Helical" evidence="2">
    <location>
        <begin position="158"/>
        <end position="191"/>
    </location>
</feature>
<keyword evidence="2" id="KW-0812">Transmembrane</keyword>
<feature type="transmembrane region" description="Helical" evidence="2">
    <location>
        <begin position="211"/>
        <end position="235"/>
    </location>
</feature>
<keyword evidence="2" id="KW-1133">Transmembrane helix</keyword>
<feature type="transmembrane region" description="Helical" evidence="2">
    <location>
        <begin position="547"/>
        <end position="568"/>
    </location>
</feature>
<reference evidence="3 4" key="1">
    <citation type="submission" date="2018-04" db="EMBL/GenBank/DDBJ databases">
        <authorList>
            <person name="Zhang X."/>
            <person name="Yuan J."/>
            <person name="Li F."/>
            <person name="Xiang J."/>
        </authorList>
    </citation>
    <scope>NUCLEOTIDE SEQUENCE [LARGE SCALE GENOMIC DNA]</scope>
    <source>
        <tissue evidence="3">Muscle</tissue>
    </source>
</reference>
<feature type="transmembrane region" description="Helical" evidence="2">
    <location>
        <begin position="247"/>
        <end position="265"/>
    </location>
</feature>
<feature type="transmembrane region" description="Helical" evidence="2">
    <location>
        <begin position="75"/>
        <end position="105"/>
    </location>
</feature>
<feature type="transmembrane region" description="Helical" evidence="2">
    <location>
        <begin position="832"/>
        <end position="854"/>
    </location>
</feature>
<gene>
    <name evidence="3" type="ORF">C7M84_010755</name>
</gene>
<feature type="transmembrane region" description="Helical" evidence="2">
    <location>
        <begin position="456"/>
        <end position="477"/>
    </location>
</feature>
<sequence>MADKLLCRVSSRGLEEHFNSLYEDGEIGGVTVSAIDIPAAGFSGIPPHRISFKLQSQIRFYSPYSPLFSPSPPGFFLFLSPLPFISLVSSLFIFNLSFSLLVVALPPPFSTPPYFCLSFSLSLHFSAPLVFSHLLVVSLFSLFFSLFRSPQFSLSPLLLPFISCFPLSFPLLCFFFSLSPLPFISCFSSLFHSLFGCRVFPPPFFPSTPGFFFSLFSPLPFHFLFFLSLSTPFWLSSSPPVSSVNPIFFLSLSPSSFHFLHLSFISSPFRSPFWLSAFFLFSSPYSSLSLSLLLCPLVFLSLLVVAIRFSIFPLARFSLSLPLPFIYLVFLLPLIVVALLPLFFHLFPILSALSSSPAYLILFPLPFGCRFPPPFPPSTQIFFSLSLLLVFHFLFSSPPFRLSALSHSIFPAPPQIFPFSPASFSALINFCFPIPFGCPLIPRPFSSPPDFLSLSLPLPFISCFPLLFWLSLFFLHFPLLPDFLFLLFLSAIIFLYPFGCRCLLLYCPLLPDSLSALLSSQLLLILFHSFWLFVLLLPFFSLNPRFCLSLSLNLLLGAALVFLSLPFVPDLSSSVFLRVNPRFFFSLSLSSSFHFLFSSLFSTSLLVVVLLLRFLSLNPRFFFSLSLSLLLLQALVFLFPFWLSLFFLHFPFPPIFSPVSSYFQLLPFDFFSAPLSFLFLSFSVSLFSLVVALLLHFSSPPRFSLSPLPFSYYFPLPFGCRSSSFISPSSPILSLSPFPLSSYNSLSTPFLVSFLPPLFLLNQIFFLLSSSFHLLFSSSLLVVALLPPFSSSYPDFLFPPLPFQLLFSSTLWFALLLISLPPRFSLSLSLPLPFISCFPLSFWLSLFFLHFPLLNPRFPLSLFLSFQFFFSLSFHSFWFVSFSTSFFSIPRFPLSFPFLNPSRFSFCFISPFIFYTLFLLVLFPPIFFPSLGVFLSLFSILPPSISSSSSPSNTHFLSYPCSPRHSPFLLPPFAKDTAGEKEHMLGEGHSWRRTTLKGHSLEKDTAGEGHSWRRDTAGKDTAGEDTADTAGEDSWRRTQWRRTQLEKEHSEVVHWRVIRF</sequence>
<feature type="transmembrane region" description="Helical" evidence="2">
    <location>
        <begin position="670"/>
        <end position="695"/>
    </location>
</feature>